<name>A0ABM1M3E0_NICVS</name>
<keyword evidence="3" id="KW-0813">Transport</keyword>
<keyword evidence="7" id="KW-0915">Sodium</keyword>
<comment type="subcellular location">
    <subcellularLocation>
        <location evidence="1">Cell membrane</location>
        <topology evidence="1">Multi-pass membrane protein</topology>
    </subcellularLocation>
</comment>
<dbReference type="InterPro" id="IPR038377">
    <property type="entry name" value="Na/Glc_symporter_sf"/>
</dbReference>
<evidence type="ECO:0000256" key="9">
    <source>
        <dbReference type="ARBA" id="ARBA00023136"/>
    </source>
</evidence>
<evidence type="ECO:0000256" key="12">
    <source>
        <dbReference type="SAM" id="Phobius"/>
    </source>
</evidence>
<feature type="transmembrane region" description="Helical" evidence="12">
    <location>
        <begin position="367"/>
        <end position="392"/>
    </location>
</feature>
<keyword evidence="6 12" id="KW-1133">Transmembrane helix</keyword>
<feature type="transmembrane region" description="Helical" evidence="12">
    <location>
        <begin position="188"/>
        <end position="207"/>
    </location>
</feature>
<dbReference type="InterPro" id="IPR051163">
    <property type="entry name" value="Sodium:Solute_Symporter_SSF"/>
</dbReference>
<proteinExistence type="inferred from homology"/>
<dbReference type="RefSeq" id="XP_017769090.1">
    <property type="nucleotide sequence ID" value="XM_017913601.1"/>
</dbReference>
<evidence type="ECO:0000256" key="4">
    <source>
        <dbReference type="ARBA" id="ARBA00022475"/>
    </source>
</evidence>
<sequence length="599" mass="67168">MELNVTEDAVRTWYDKVQFSWYDYVLFCGMLVVSTLIGVYFGFFDKKKPSANEYLMGGKKMNIFPIAVSLVARYFYLNHIYYIISYNSIDFSHVSGVSILAVPADVYRFGFGYGLSFMSMFINTLLTIYVFLPVFYKLQITSMFEYLKLRFDTRVRLMASFLYALSAIFYLPIIIYVPALAFSQATNVSIHLITPIVCGVCIFYTTIGGLKAVVWTDTLQFTVTVGAMIAVFFYGVKAAGGPTAVYQISLNGGRLDVDFDFDPSKRDTFWSMLIGFSVYYITHFSINQGSVQKLLSLPTFRDSKKAVLAFGVGITIVKMTCVFTGLIIYAKYYNCDPITTGQVQKTDQILPYYVMDVAGHIPGLPGLFIAGVFCTALSTLSATLNSLSGSLYTDFVSRLMPEDITQQTVSNVLKLIVVIIGVVSTSLVFIVEHMGVLLPLSISLSSLTSGPLLGLFTFGMFFPKANSKGAFYGAVSSLCFLTWIIIGTQYYKAKGMITYSSLPVSTESCDFNFIPKNSTILDKPDEVFFMYRISYYYYSMIGAIVSLLVGSLVTYFTKNQEAPVRKELLSPIIYRFLKDEDQYFTVEMAKKVVELNDEK</sequence>
<feature type="transmembrane region" description="Helical" evidence="12">
    <location>
        <begin position="412"/>
        <end position="431"/>
    </location>
</feature>
<evidence type="ECO:0000256" key="5">
    <source>
        <dbReference type="ARBA" id="ARBA00022692"/>
    </source>
</evidence>
<keyword evidence="13" id="KW-1185">Reference proteome</keyword>
<keyword evidence="8" id="KW-0406">Ion transport</keyword>
<protein>
    <submittedName>
        <fullName evidence="14">Sodium-coupled monocarboxylate transporter 2-like</fullName>
    </submittedName>
</protein>
<evidence type="ECO:0000256" key="3">
    <source>
        <dbReference type="ARBA" id="ARBA00022448"/>
    </source>
</evidence>
<keyword evidence="9 12" id="KW-0472">Membrane</keyword>
<feature type="transmembrane region" description="Helical" evidence="12">
    <location>
        <begin position="157"/>
        <end position="182"/>
    </location>
</feature>
<reference evidence="14" key="1">
    <citation type="submission" date="2025-08" db="UniProtKB">
        <authorList>
            <consortium name="RefSeq"/>
        </authorList>
    </citation>
    <scope>IDENTIFICATION</scope>
    <source>
        <tissue evidence="14">Whole Larva</tissue>
    </source>
</reference>
<dbReference type="PANTHER" id="PTHR42985">
    <property type="entry name" value="SODIUM-COUPLED MONOCARBOXYLATE TRANSPORTER"/>
    <property type="match status" value="1"/>
</dbReference>
<feature type="transmembrane region" description="Helical" evidence="12">
    <location>
        <begin position="21"/>
        <end position="43"/>
    </location>
</feature>
<comment type="similarity">
    <text evidence="2 11">Belongs to the sodium:solute symporter (SSF) (TC 2.A.21) family.</text>
</comment>
<feature type="transmembrane region" description="Helical" evidence="12">
    <location>
        <begin position="268"/>
        <end position="286"/>
    </location>
</feature>
<feature type="transmembrane region" description="Helical" evidence="12">
    <location>
        <begin position="113"/>
        <end position="136"/>
    </location>
</feature>
<feature type="transmembrane region" description="Helical" evidence="12">
    <location>
        <begin position="307"/>
        <end position="330"/>
    </location>
</feature>
<evidence type="ECO:0000256" key="7">
    <source>
        <dbReference type="ARBA" id="ARBA00023053"/>
    </source>
</evidence>
<evidence type="ECO:0000256" key="10">
    <source>
        <dbReference type="ARBA" id="ARBA00023201"/>
    </source>
</evidence>
<evidence type="ECO:0000313" key="14">
    <source>
        <dbReference type="RefSeq" id="XP_017769090.1"/>
    </source>
</evidence>
<feature type="transmembrane region" description="Helical" evidence="12">
    <location>
        <begin position="469"/>
        <end position="491"/>
    </location>
</feature>
<dbReference type="InterPro" id="IPR001734">
    <property type="entry name" value="Na/solute_symporter"/>
</dbReference>
<evidence type="ECO:0000256" key="2">
    <source>
        <dbReference type="ARBA" id="ARBA00006434"/>
    </source>
</evidence>
<gene>
    <name evidence="14" type="primary">LOC108557175</name>
</gene>
<evidence type="ECO:0000256" key="11">
    <source>
        <dbReference type="RuleBase" id="RU362091"/>
    </source>
</evidence>
<evidence type="ECO:0000313" key="13">
    <source>
        <dbReference type="Proteomes" id="UP000695000"/>
    </source>
</evidence>
<dbReference type="Gene3D" id="1.20.1730.10">
    <property type="entry name" value="Sodium/glucose cotransporter"/>
    <property type="match status" value="1"/>
</dbReference>
<dbReference type="PANTHER" id="PTHR42985:SF21">
    <property type="entry name" value="SODIUM-DEPENDENT MULTIVITAMIN TRANSPORTER-LIKE PROTEIN"/>
    <property type="match status" value="1"/>
</dbReference>
<dbReference type="GeneID" id="108557175"/>
<dbReference type="PROSITE" id="PS50283">
    <property type="entry name" value="NA_SOLUT_SYMP_3"/>
    <property type="match status" value="1"/>
</dbReference>
<dbReference type="NCBIfam" id="TIGR00813">
    <property type="entry name" value="sss"/>
    <property type="match status" value="1"/>
</dbReference>
<accession>A0ABM1M3E0</accession>
<evidence type="ECO:0000256" key="6">
    <source>
        <dbReference type="ARBA" id="ARBA00022989"/>
    </source>
</evidence>
<keyword evidence="5 12" id="KW-0812">Transmembrane</keyword>
<feature type="transmembrane region" description="Helical" evidence="12">
    <location>
        <begin position="535"/>
        <end position="556"/>
    </location>
</feature>
<feature type="transmembrane region" description="Helical" evidence="12">
    <location>
        <begin position="63"/>
        <end position="84"/>
    </location>
</feature>
<dbReference type="Proteomes" id="UP000695000">
    <property type="component" value="Unplaced"/>
</dbReference>
<keyword evidence="4" id="KW-1003">Cell membrane</keyword>
<feature type="transmembrane region" description="Helical" evidence="12">
    <location>
        <begin position="437"/>
        <end position="462"/>
    </location>
</feature>
<keyword evidence="10" id="KW-0739">Sodium transport</keyword>
<organism evidence="13 14">
    <name type="scientific">Nicrophorus vespilloides</name>
    <name type="common">Boreal carrion beetle</name>
    <dbReference type="NCBI Taxonomy" id="110193"/>
    <lineage>
        <taxon>Eukaryota</taxon>
        <taxon>Metazoa</taxon>
        <taxon>Ecdysozoa</taxon>
        <taxon>Arthropoda</taxon>
        <taxon>Hexapoda</taxon>
        <taxon>Insecta</taxon>
        <taxon>Pterygota</taxon>
        <taxon>Neoptera</taxon>
        <taxon>Endopterygota</taxon>
        <taxon>Coleoptera</taxon>
        <taxon>Polyphaga</taxon>
        <taxon>Staphyliniformia</taxon>
        <taxon>Silphidae</taxon>
        <taxon>Nicrophorinae</taxon>
        <taxon>Nicrophorus</taxon>
    </lineage>
</organism>
<evidence type="ECO:0000256" key="1">
    <source>
        <dbReference type="ARBA" id="ARBA00004651"/>
    </source>
</evidence>
<evidence type="ECO:0000256" key="8">
    <source>
        <dbReference type="ARBA" id="ARBA00023065"/>
    </source>
</evidence>
<dbReference type="CDD" id="cd11492">
    <property type="entry name" value="SLC5sbd_NIS-SMVT"/>
    <property type="match status" value="1"/>
</dbReference>
<dbReference type="Pfam" id="PF00474">
    <property type="entry name" value="SSF"/>
    <property type="match status" value="1"/>
</dbReference>